<dbReference type="AlphaFoldDB" id="A0A844FSS5"/>
<name>A0A844FSS5_9FIRM</name>
<dbReference type="RefSeq" id="WP_154514434.1">
    <property type="nucleotide sequence ID" value="NZ_VUNM01000003.1"/>
</dbReference>
<evidence type="ECO:0000256" key="1">
    <source>
        <dbReference type="SAM" id="Phobius"/>
    </source>
</evidence>
<evidence type="ECO:0008006" key="4">
    <source>
        <dbReference type="Google" id="ProtNLM"/>
    </source>
</evidence>
<feature type="transmembrane region" description="Helical" evidence="1">
    <location>
        <begin position="36"/>
        <end position="54"/>
    </location>
</feature>
<keyword evidence="1" id="KW-0812">Transmembrane</keyword>
<feature type="transmembrane region" description="Helical" evidence="1">
    <location>
        <begin position="116"/>
        <end position="134"/>
    </location>
</feature>
<dbReference type="Proteomes" id="UP000442619">
    <property type="component" value="Unassembled WGS sequence"/>
</dbReference>
<keyword evidence="3" id="KW-1185">Reference proteome</keyword>
<feature type="transmembrane region" description="Helical" evidence="1">
    <location>
        <begin position="89"/>
        <end position="110"/>
    </location>
</feature>
<feature type="transmembrane region" description="Helical" evidence="1">
    <location>
        <begin position="177"/>
        <end position="193"/>
    </location>
</feature>
<accession>A0A844FSS5</accession>
<evidence type="ECO:0000313" key="2">
    <source>
        <dbReference type="EMBL" id="MST88502.1"/>
    </source>
</evidence>
<evidence type="ECO:0000313" key="3">
    <source>
        <dbReference type="Proteomes" id="UP000442619"/>
    </source>
</evidence>
<keyword evidence="1" id="KW-1133">Transmembrane helix</keyword>
<gene>
    <name evidence="2" type="ORF">FYJ79_02715</name>
</gene>
<proteinExistence type="predicted"/>
<comment type="caution">
    <text evidence="2">The sequence shown here is derived from an EMBL/GenBank/DDBJ whole genome shotgun (WGS) entry which is preliminary data.</text>
</comment>
<sequence length="373" mass="43643">MIWNVEVFMDMFGYSLQALLQASVIYNEIRVEERRQSYWVFVGIYFISLIVRIFMPAYYWWISILVVGVLFVYGKSVSSFHPIEVLLTILFYQAFDYGLVLISSLLNSHIFYMNDLSENFMSLIGFSLVAYFAYKNRDEFQPHILITSSLKMGTVLFIIDYLLGSYMIWNLHIKTNILYLVIVMVLMTNIVVMRMQFYKQVAEVNDYMQSKILAFNSQRIAIYMQAVSTMQRENANLRHVLSNINVLLKEKHDMPIDLPEYIYDASKTMTTILNGAMTIMPDIDWRLHLLSSLEGIPENQLRMLLLGIVDYVMVTLQGKQVIFSTRETDQIYFIHVEYVGNKEHHQDELMAIIDQMKGTIRFENTGISILLNK</sequence>
<organism evidence="2 3">
    <name type="scientific">Sharpea porci</name>
    <dbReference type="NCBI Taxonomy" id="2652286"/>
    <lineage>
        <taxon>Bacteria</taxon>
        <taxon>Bacillati</taxon>
        <taxon>Bacillota</taxon>
        <taxon>Erysipelotrichia</taxon>
        <taxon>Erysipelotrichales</taxon>
        <taxon>Coprobacillaceae</taxon>
        <taxon>Sharpea</taxon>
    </lineage>
</organism>
<keyword evidence="1" id="KW-0472">Membrane</keyword>
<protein>
    <recommendedName>
        <fullName evidence="4">Histidine kinase</fullName>
    </recommendedName>
</protein>
<reference evidence="2 3" key="1">
    <citation type="submission" date="2019-08" db="EMBL/GenBank/DDBJ databases">
        <title>In-depth cultivation of the pig gut microbiome towards novel bacterial diversity and tailored functional studies.</title>
        <authorList>
            <person name="Wylensek D."/>
            <person name="Hitch T.C.A."/>
            <person name="Clavel T."/>
        </authorList>
    </citation>
    <scope>NUCLEOTIDE SEQUENCE [LARGE SCALE GENOMIC DNA]</scope>
    <source>
        <strain evidence="2 3">CA-Schmier-601-WT-3</strain>
    </source>
</reference>
<dbReference type="EMBL" id="VUNM01000003">
    <property type="protein sequence ID" value="MST88502.1"/>
    <property type="molecule type" value="Genomic_DNA"/>
</dbReference>